<evidence type="ECO:0000256" key="1">
    <source>
        <dbReference type="SAM" id="MobiDB-lite"/>
    </source>
</evidence>
<dbReference type="PANTHER" id="PTHR39179:SF1">
    <property type="entry name" value="SPORE COAT PROTEIN I"/>
    <property type="match status" value="1"/>
</dbReference>
<dbReference type="PANTHER" id="PTHR39179">
    <property type="entry name" value="SPORE COAT PROTEIN I"/>
    <property type="match status" value="1"/>
</dbReference>
<dbReference type="RefSeq" id="WP_126144645.1">
    <property type="nucleotide sequence ID" value="NZ_RXHU01000109.1"/>
</dbReference>
<feature type="region of interest" description="Disordered" evidence="1">
    <location>
        <begin position="611"/>
        <end position="646"/>
    </location>
</feature>
<dbReference type="NCBIfam" id="TIGR02906">
    <property type="entry name" value="spore_CotS"/>
    <property type="match status" value="1"/>
</dbReference>
<feature type="compositionally biased region" description="Basic residues" evidence="1">
    <location>
        <begin position="559"/>
        <end position="580"/>
    </location>
</feature>
<comment type="caution">
    <text evidence="2">The sequence shown here is derived from an EMBL/GenBank/DDBJ whole genome shotgun (WGS) entry which is preliminary data.</text>
</comment>
<feature type="region of interest" description="Disordered" evidence="1">
    <location>
        <begin position="423"/>
        <end position="486"/>
    </location>
</feature>
<dbReference type="Proteomes" id="UP000276128">
    <property type="component" value="Unassembled WGS sequence"/>
</dbReference>
<dbReference type="OrthoDB" id="9771902at2"/>
<dbReference type="InterPro" id="IPR014255">
    <property type="entry name" value="Spore_coat_CotS"/>
</dbReference>
<dbReference type="InterPro" id="IPR011009">
    <property type="entry name" value="Kinase-like_dom_sf"/>
</dbReference>
<feature type="region of interest" description="Disordered" evidence="1">
    <location>
        <begin position="552"/>
        <end position="580"/>
    </location>
</feature>
<proteinExistence type="predicted"/>
<feature type="compositionally biased region" description="Basic residues" evidence="1">
    <location>
        <begin position="611"/>
        <end position="620"/>
    </location>
</feature>
<evidence type="ECO:0000313" key="3">
    <source>
        <dbReference type="Proteomes" id="UP000276128"/>
    </source>
</evidence>
<dbReference type="Gene3D" id="3.90.1200.10">
    <property type="match status" value="1"/>
</dbReference>
<keyword evidence="3" id="KW-1185">Reference proteome</keyword>
<dbReference type="Gene3D" id="3.30.200.20">
    <property type="entry name" value="Phosphorylase Kinase, domain 1"/>
    <property type="match status" value="1"/>
</dbReference>
<reference evidence="2 3" key="1">
    <citation type="submission" date="2018-12" db="EMBL/GenBank/DDBJ databases">
        <title>Bacillus ochoae sp. nov., Paenibacillus whitsoniae sp. nov., Paenibacillus spiritus sp. nov. Isolated from the Mars Exploration Rover during spacecraft assembly.</title>
        <authorList>
            <person name="Seuylemezian A."/>
            <person name="Vaishampayan P."/>
        </authorList>
    </citation>
    <scope>NUCLEOTIDE SEQUENCE [LARGE SCALE GENOMIC DNA]</scope>
    <source>
        <strain evidence="2 3">MER 54</strain>
    </source>
</reference>
<dbReference type="AlphaFoldDB" id="A0A430J5P6"/>
<dbReference type="SUPFAM" id="SSF56112">
    <property type="entry name" value="Protein kinase-like (PK-like)"/>
    <property type="match status" value="1"/>
</dbReference>
<dbReference type="GO" id="GO:0042601">
    <property type="term" value="C:endospore-forming forespore"/>
    <property type="evidence" value="ECO:0007669"/>
    <property type="project" value="TreeGrafter"/>
</dbReference>
<name>A0A430J5P6_9BACL</name>
<dbReference type="InterPro" id="IPR047175">
    <property type="entry name" value="CotS-like"/>
</dbReference>
<gene>
    <name evidence="2" type="ORF">EJQ19_28600</name>
</gene>
<feature type="compositionally biased region" description="Basic residues" evidence="1">
    <location>
        <begin position="627"/>
        <end position="646"/>
    </location>
</feature>
<organism evidence="2 3">
    <name type="scientific">Paenibacillus whitsoniae</name>
    <dbReference type="NCBI Taxonomy" id="2496558"/>
    <lineage>
        <taxon>Bacteria</taxon>
        <taxon>Bacillati</taxon>
        <taxon>Bacillota</taxon>
        <taxon>Bacilli</taxon>
        <taxon>Bacillales</taxon>
        <taxon>Paenibacillaceae</taxon>
        <taxon>Paenibacillus</taxon>
    </lineage>
</organism>
<evidence type="ECO:0000313" key="2">
    <source>
        <dbReference type="EMBL" id="RTE03000.1"/>
    </source>
</evidence>
<keyword evidence="2" id="KW-0167">Capsid protein</keyword>
<keyword evidence="2" id="KW-0946">Virion</keyword>
<accession>A0A430J5P6</accession>
<dbReference type="EMBL" id="RXHU01000109">
    <property type="protein sequence ID" value="RTE03000.1"/>
    <property type="molecule type" value="Genomic_DNA"/>
</dbReference>
<feature type="compositionally biased region" description="Basic and acidic residues" evidence="1">
    <location>
        <begin position="476"/>
        <end position="485"/>
    </location>
</feature>
<protein>
    <submittedName>
        <fullName evidence="2">CotS family spore coat protein</fullName>
    </submittedName>
</protein>
<sequence length="646" mass="72425">MENYQIVPWIDHMLSPDVVHEQYVPPELEALARQVMEQYDMKVHDMVLITSKPDKGGAIWKISTDKGNRSIKVLHRSPKRSLFSIGAQSYLSEKGYRVPAFILTKDGNNCVEAGGKLWIVTEWIEPLTPVSKVDLAGAVELCYGLGEFHANSKGYIPPFGAEKSSRLYGWGKNYEKIIAKIGWFRDLALAYPSAASSGRLLSVIDEFERQANDIYTRFKASSYTIMTAKGEPYWGLAHQDYGWSNGQMGTGGIWVIDLDGVSYDLPFRDLRKIMTSTMDDMGVWDLTWIRGMIEAYHKANPMDRETFEILWLDMAFPNEFYKHVKEIVYNPGPFMELELGPILDRIMATETSKWEALRELENDMAGYLPGDYTTVDMPSLVFDRPNREFVTPLPSFKLPADERATAPKSVPMQEPAAVELEPIAAQDPVGLPGVDSKPMPVREPAAELKPAKEPTPAQSSEPVLVREPVGMPQTDPKSKPLREPVEAELEPAGELEPVHIQLPKSNVVQEPVTFPQAAPELVPVGTGAGTGATAGPPPAAPALVTLPAAPPHRFTLTVPKKRKSASSRKTSRLKRRRKPRRLVHWRLQKRRMKGRTKKTIIWKIAILKPKRKSLKSKAPRKGTPLKYRSKLPSTKKSKFTTKKRTA</sequence>